<proteinExistence type="inferred from homology"/>
<dbReference type="RefSeq" id="WP_204728052.1">
    <property type="nucleotide sequence ID" value="NZ_JAFBDK010000002.1"/>
</dbReference>
<dbReference type="PANTHER" id="PTHR33392">
    <property type="entry name" value="POLYISOPRENYL-TEICHOIC ACID--PEPTIDOGLYCAN TEICHOIC ACID TRANSFERASE TAGU"/>
    <property type="match status" value="1"/>
</dbReference>
<dbReference type="InterPro" id="IPR050922">
    <property type="entry name" value="LytR/CpsA/Psr_CW_biosynth"/>
</dbReference>
<keyword evidence="5" id="KW-1185">Reference proteome</keyword>
<evidence type="ECO:0000256" key="1">
    <source>
        <dbReference type="ARBA" id="ARBA00006068"/>
    </source>
</evidence>
<evidence type="ECO:0000313" key="5">
    <source>
        <dbReference type="Proteomes" id="UP001597561"/>
    </source>
</evidence>
<comment type="caution">
    <text evidence="4">The sequence shown here is derived from an EMBL/GenBank/DDBJ whole genome shotgun (WGS) entry which is preliminary data.</text>
</comment>
<feature type="transmembrane region" description="Helical" evidence="2">
    <location>
        <begin position="12"/>
        <end position="34"/>
    </location>
</feature>
<keyword evidence="2" id="KW-0812">Transmembrane</keyword>
<evidence type="ECO:0000256" key="2">
    <source>
        <dbReference type="SAM" id="Phobius"/>
    </source>
</evidence>
<protein>
    <submittedName>
        <fullName evidence="4">LCP family protein</fullName>
    </submittedName>
</protein>
<keyword evidence="2" id="KW-0472">Membrane</keyword>
<accession>A0ABW5ZBW2</accession>
<dbReference type="InterPro" id="IPR004474">
    <property type="entry name" value="LytR_CpsA_psr"/>
</dbReference>
<dbReference type="Gene3D" id="3.40.630.190">
    <property type="entry name" value="LCP protein"/>
    <property type="match status" value="1"/>
</dbReference>
<dbReference type="PANTHER" id="PTHR33392:SF6">
    <property type="entry name" value="POLYISOPRENYL-TEICHOIC ACID--PEPTIDOGLYCAN TEICHOIC ACID TRANSFERASE TAGU"/>
    <property type="match status" value="1"/>
</dbReference>
<dbReference type="NCBIfam" id="TIGR00350">
    <property type="entry name" value="lytR_cpsA_psr"/>
    <property type="match status" value="1"/>
</dbReference>
<feature type="domain" description="Cell envelope-related transcriptional attenuator" evidence="3">
    <location>
        <begin position="84"/>
        <end position="225"/>
    </location>
</feature>
<dbReference type="Pfam" id="PF03816">
    <property type="entry name" value="LytR_cpsA_psr"/>
    <property type="match status" value="1"/>
</dbReference>
<comment type="similarity">
    <text evidence="1">Belongs to the LytR/CpsA/Psr (LCP) family.</text>
</comment>
<keyword evidence="2" id="KW-1133">Transmembrane helix</keyword>
<evidence type="ECO:0000313" key="4">
    <source>
        <dbReference type="EMBL" id="MFD2910399.1"/>
    </source>
</evidence>
<organism evidence="4 5">
    <name type="scientific">Jeotgalibacillus terrae</name>
    <dbReference type="NCBI Taxonomy" id="587735"/>
    <lineage>
        <taxon>Bacteria</taxon>
        <taxon>Bacillati</taxon>
        <taxon>Bacillota</taxon>
        <taxon>Bacilli</taxon>
        <taxon>Bacillales</taxon>
        <taxon>Caryophanaceae</taxon>
        <taxon>Jeotgalibacillus</taxon>
    </lineage>
</organism>
<reference evidence="5" key="1">
    <citation type="journal article" date="2019" name="Int. J. Syst. Evol. Microbiol.">
        <title>The Global Catalogue of Microorganisms (GCM) 10K type strain sequencing project: providing services to taxonomists for standard genome sequencing and annotation.</title>
        <authorList>
            <consortium name="The Broad Institute Genomics Platform"/>
            <consortium name="The Broad Institute Genome Sequencing Center for Infectious Disease"/>
            <person name="Wu L."/>
            <person name="Ma J."/>
        </authorList>
    </citation>
    <scope>NUCLEOTIDE SEQUENCE [LARGE SCALE GENOMIC DNA]</scope>
    <source>
        <strain evidence="5">KCTC 13528</strain>
    </source>
</reference>
<gene>
    <name evidence="4" type="ORF">ACFS5P_00770</name>
</gene>
<evidence type="ECO:0000259" key="3">
    <source>
        <dbReference type="Pfam" id="PF03816"/>
    </source>
</evidence>
<dbReference type="Proteomes" id="UP001597561">
    <property type="component" value="Unassembled WGS sequence"/>
</dbReference>
<name>A0ABW5ZBW2_9BACL</name>
<dbReference type="EMBL" id="JBHUPG010000001">
    <property type="protein sequence ID" value="MFD2910399.1"/>
    <property type="molecule type" value="Genomic_DNA"/>
</dbReference>
<sequence>MNRKRSKWRRWLIIDLAIVLVFTGFFGAYAFHFYQSFASASKDIHVSFDRIKSEKRVSSVRFEEQDPFTVLLLGVDERESDRGRSDTLILATVNPKTETTSLLSIPRDTYTEIIGYGTMDKINHAYAFGGIEMAIATVENYLDVPIDYFVKVNMEGFEDIVNAVGGITVENAFPFSSNGYTFEKGQINLNGKQALAYARMRYDDPDGDFGRQERQKQVIENIIKKGATVSTLWNYNEILEALGTNLKTNLTIPHIIQIQNDYKPALNHMTKRSIEGGEDTYIDGIYYYKVPEERIRELQTELRSELGL</sequence>